<comment type="caution">
    <text evidence="2">The sequence shown here is derived from an EMBL/GenBank/DDBJ whole genome shotgun (WGS) entry which is preliminary data.</text>
</comment>
<feature type="signal peptide" evidence="1">
    <location>
        <begin position="1"/>
        <end position="25"/>
    </location>
</feature>
<accession>A0A3L6SIE9</accession>
<organism evidence="2 3">
    <name type="scientific">Panicum miliaceum</name>
    <name type="common">Proso millet</name>
    <name type="synonym">Broomcorn millet</name>
    <dbReference type="NCBI Taxonomy" id="4540"/>
    <lineage>
        <taxon>Eukaryota</taxon>
        <taxon>Viridiplantae</taxon>
        <taxon>Streptophyta</taxon>
        <taxon>Embryophyta</taxon>
        <taxon>Tracheophyta</taxon>
        <taxon>Spermatophyta</taxon>
        <taxon>Magnoliopsida</taxon>
        <taxon>Liliopsida</taxon>
        <taxon>Poales</taxon>
        <taxon>Poaceae</taxon>
        <taxon>PACMAD clade</taxon>
        <taxon>Panicoideae</taxon>
        <taxon>Panicodae</taxon>
        <taxon>Paniceae</taxon>
        <taxon>Panicinae</taxon>
        <taxon>Panicum</taxon>
        <taxon>Panicum sect. Panicum</taxon>
    </lineage>
</organism>
<proteinExistence type="predicted"/>
<reference evidence="3" key="1">
    <citation type="journal article" date="2019" name="Nat. Commun.">
        <title>The genome of broomcorn millet.</title>
        <authorList>
            <person name="Zou C."/>
            <person name="Miki D."/>
            <person name="Li D."/>
            <person name="Tang Q."/>
            <person name="Xiao L."/>
            <person name="Rajput S."/>
            <person name="Deng P."/>
            <person name="Jia W."/>
            <person name="Huang R."/>
            <person name="Zhang M."/>
            <person name="Sun Y."/>
            <person name="Hu J."/>
            <person name="Fu X."/>
            <person name="Schnable P.S."/>
            <person name="Li F."/>
            <person name="Zhang H."/>
            <person name="Feng B."/>
            <person name="Zhu X."/>
            <person name="Liu R."/>
            <person name="Schnable J.C."/>
            <person name="Zhu J.-K."/>
            <person name="Zhang H."/>
        </authorList>
    </citation>
    <scope>NUCLEOTIDE SEQUENCE [LARGE SCALE GENOMIC DNA]</scope>
</reference>
<feature type="chain" id="PRO_5018052373" evidence="1">
    <location>
        <begin position="26"/>
        <end position="73"/>
    </location>
</feature>
<dbReference type="EMBL" id="PQIB02000005">
    <property type="protein sequence ID" value="RLN19872.1"/>
    <property type="molecule type" value="Genomic_DNA"/>
</dbReference>
<evidence type="ECO:0000313" key="2">
    <source>
        <dbReference type="EMBL" id="RLN19872.1"/>
    </source>
</evidence>
<dbReference type="AlphaFoldDB" id="A0A3L6SIE9"/>
<dbReference type="Proteomes" id="UP000275267">
    <property type="component" value="Unassembled WGS sequence"/>
</dbReference>
<sequence>MAKQQQALPLCTVLLVALLVGSAMHAVPAEAGRALAGGSIGFDPLNPGQPYTPRPCRNIYRCPLATATATATP</sequence>
<name>A0A3L6SIE9_PANMI</name>
<gene>
    <name evidence="2" type="ORF">C2845_PM02G19410</name>
</gene>
<evidence type="ECO:0000313" key="3">
    <source>
        <dbReference type="Proteomes" id="UP000275267"/>
    </source>
</evidence>
<keyword evidence="3" id="KW-1185">Reference proteome</keyword>
<protein>
    <submittedName>
        <fullName evidence="2">Uncharacterized protein</fullName>
    </submittedName>
</protein>
<evidence type="ECO:0000256" key="1">
    <source>
        <dbReference type="SAM" id="SignalP"/>
    </source>
</evidence>
<keyword evidence="1" id="KW-0732">Signal</keyword>
<dbReference type="OrthoDB" id="664245at2759"/>